<dbReference type="Proteomes" id="UP000746690">
    <property type="component" value="Unassembled WGS sequence"/>
</dbReference>
<dbReference type="SUPFAM" id="SSF53756">
    <property type="entry name" value="UDP-Glycosyltransferase/glycogen phosphorylase"/>
    <property type="match status" value="1"/>
</dbReference>
<dbReference type="PANTHER" id="PTHR46401">
    <property type="entry name" value="GLYCOSYLTRANSFERASE WBBK-RELATED"/>
    <property type="match status" value="1"/>
</dbReference>
<protein>
    <submittedName>
        <fullName evidence="3">Glycosyltransferase family 4 protein</fullName>
    </submittedName>
</protein>
<sequence length="361" mass="41626">MRILLIGPFSLPITGNTVVNDSILEHLPLKYDNIKISYINTSNPDFEESLGKFTLKKILFYFKTNFYLKKVLKVDKVYISIGQTFLGVIKYSLYLVLSKILKKEIIIHVHGNELYNTYKSLKGFKKKVFTKLLNMADKGIVLSINLKYNLIPFLKNENVFVVPNFVEEHVISTLGEIEKKDFSKLRLLYLSNLMTEKGLFDFFEALLLLKKGEVDFSVEFAGNIDPSIKLKVDKYFSLLGNNCKYLGILTGEEKRNAYLRNTIFILPSYNEGVPLTILEAMANGNIIVTTKLPGILDIIDEYKNGFYIEKRRPDLLAKKLVLIHKKLDEYKIIGFNNYKKATSFYKLDTFLERLEKVLSSD</sequence>
<dbReference type="CDD" id="cd03801">
    <property type="entry name" value="GT4_PimA-like"/>
    <property type="match status" value="1"/>
</dbReference>
<organism evidence="3 4">
    <name type="scientific">Flavivirga algicola</name>
    <dbReference type="NCBI Taxonomy" id="2729136"/>
    <lineage>
        <taxon>Bacteria</taxon>
        <taxon>Pseudomonadati</taxon>
        <taxon>Bacteroidota</taxon>
        <taxon>Flavobacteriia</taxon>
        <taxon>Flavobacteriales</taxon>
        <taxon>Flavobacteriaceae</taxon>
        <taxon>Flavivirga</taxon>
    </lineage>
</organism>
<dbReference type="InterPro" id="IPR001296">
    <property type="entry name" value="Glyco_trans_1"/>
</dbReference>
<comment type="caution">
    <text evidence="3">The sequence shown here is derived from an EMBL/GenBank/DDBJ whole genome shotgun (WGS) entry which is preliminary data.</text>
</comment>
<proteinExistence type="predicted"/>
<dbReference type="Gene3D" id="3.40.50.2000">
    <property type="entry name" value="Glycogen Phosphorylase B"/>
    <property type="match status" value="2"/>
</dbReference>
<evidence type="ECO:0000313" key="4">
    <source>
        <dbReference type="Proteomes" id="UP000746690"/>
    </source>
</evidence>
<dbReference type="RefSeq" id="WP_169676200.1">
    <property type="nucleotide sequence ID" value="NZ_JABBHF010000011.1"/>
</dbReference>
<gene>
    <name evidence="3" type="ORF">HHX25_17575</name>
</gene>
<evidence type="ECO:0000313" key="3">
    <source>
        <dbReference type="EMBL" id="NMH89326.1"/>
    </source>
</evidence>
<dbReference type="PANTHER" id="PTHR46401:SF2">
    <property type="entry name" value="GLYCOSYLTRANSFERASE WBBK-RELATED"/>
    <property type="match status" value="1"/>
</dbReference>
<evidence type="ECO:0000256" key="1">
    <source>
        <dbReference type="ARBA" id="ARBA00022679"/>
    </source>
</evidence>
<reference evidence="3 4" key="1">
    <citation type="submission" date="2020-04" db="EMBL/GenBank/DDBJ databases">
        <title>A Flavivirga sp. nov.</title>
        <authorList>
            <person name="Sun X."/>
        </authorList>
    </citation>
    <scope>NUCLEOTIDE SEQUENCE [LARGE SCALE GENOMIC DNA]</scope>
    <source>
        <strain evidence="3 4">Y03</strain>
    </source>
</reference>
<evidence type="ECO:0000259" key="2">
    <source>
        <dbReference type="Pfam" id="PF00534"/>
    </source>
</evidence>
<dbReference type="EMBL" id="JABBHF010000011">
    <property type="protein sequence ID" value="NMH89326.1"/>
    <property type="molecule type" value="Genomic_DNA"/>
</dbReference>
<feature type="domain" description="Glycosyl transferase family 1" evidence="2">
    <location>
        <begin position="183"/>
        <end position="331"/>
    </location>
</feature>
<keyword evidence="1" id="KW-0808">Transferase</keyword>
<dbReference type="Pfam" id="PF00534">
    <property type="entry name" value="Glycos_transf_1"/>
    <property type="match status" value="1"/>
</dbReference>
<keyword evidence="4" id="KW-1185">Reference proteome</keyword>
<name>A0ABX1S0D8_9FLAO</name>
<accession>A0ABX1S0D8</accession>